<dbReference type="Pfam" id="PF01936">
    <property type="entry name" value="NYN"/>
    <property type="match status" value="1"/>
</dbReference>
<dbReference type="Proteomes" id="UP000887566">
    <property type="component" value="Unplaced"/>
</dbReference>
<evidence type="ECO:0000259" key="1">
    <source>
        <dbReference type="Pfam" id="PF01936"/>
    </source>
</evidence>
<feature type="domain" description="NYN" evidence="1">
    <location>
        <begin position="8"/>
        <end position="140"/>
    </location>
</feature>
<keyword evidence="2" id="KW-1185">Reference proteome</keyword>
<accession>A0A914V997</accession>
<dbReference type="GO" id="GO:0004540">
    <property type="term" value="F:RNA nuclease activity"/>
    <property type="evidence" value="ECO:0007669"/>
    <property type="project" value="InterPro"/>
</dbReference>
<proteinExistence type="predicted"/>
<sequence>MGQQQVKVNYFWDYDNTAVGVDRIANVMENLQKKFGKGSFDIVGNERVHKIRRCVSRLRNVDYKDTCGRNKNDEMLKKLITDTDWSDGDKIVLITGDGDFQDVLVDLKEKKKDGIRVRSVIVHQTISKKLRRHADKTCPLDSFEERRSSSRLFCCCMARQ</sequence>
<reference evidence="3" key="1">
    <citation type="submission" date="2022-11" db="UniProtKB">
        <authorList>
            <consortium name="WormBaseParasite"/>
        </authorList>
    </citation>
    <scope>IDENTIFICATION</scope>
</reference>
<evidence type="ECO:0000313" key="2">
    <source>
        <dbReference type="Proteomes" id="UP000887566"/>
    </source>
</evidence>
<organism evidence="2 3">
    <name type="scientific">Plectus sambesii</name>
    <dbReference type="NCBI Taxonomy" id="2011161"/>
    <lineage>
        <taxon>Eukaryota</taxon>
        <taxon>Metazoa</taxon>
        <taxon>Ecdysozoa</taxon>
        <taxon>Nematoda</taxon>
        <taxon>Chromadorea</taxon>
        <taxon>Plectida</taxon>
        <taxon>Plectina</taxon>
        <taxon>Plectoidea</taxon>
        <taxon>Plectidae</taxon>
        <taxon>Plectus</taxon>
    </lineage>
</organism>
<dbReference type="InterPro" id="IPR021139">
    <property type="entry name" value="NYN"/>
</dbReference>
<dbReference type="WBParaSite" id="PSAMB.scaffold1597size51253.g14036.t1">
    <property type="protein sequence ID" value="PSAMB.scaffold1597size51253.g14036.t1"/>
    <property type="gene ID" value="PSAMB.scaffold1597size51253.g14036"/>
</dbReference>
<dbReference type="AlphaFoldDB" id="A0A914V997"/>
<name>A0A914V997_9BILA</name>
<evidence type="ECO:0000313" key="3">
    <source>
        <dbReference type="WBParaSite" id="PSAMB.scaffold1597size51253.g14036.t1"/>
    </source>
</evidence>
<dbReference type="Gene3D" id="3.40.50.1010">
    <property type="entry name" value="5'-nuclease"/>
    <property type="match status" value="1"/>
</dbReference>
<protein>
    <submittedName>
        <fullName evidence="3">NYN domain-containing protein</fullName>
    </submittedName>
</protein>